<sequence>MTDELDDDAPRPIPDDCPYTLRRVRFAGGWETPRFEAHLLRDGVHVATVANGGSGGCHDYHPTVAGGWRAVREFEAYGHEWGTPLGIRHEQHDALICELLEQWWSTQPIYQ</sequence>
<accession>A0ABS5TXL8</accession>
<comment type="caution">
    <text evidence="1">The sequence shown here is derived from an EMBL/GenBank/DDBJ whole genome shotgun (WGS) entry which is preliminary data.</text>
</comment>
<dbReference type="EMBL" id="JAHBOH010000001">
    <property type="protein sequence ID" value="MBT0993899.1"/>
    <property type="molecule type" value="Genomic_DNA"/>
</dbReference>
<name>A0ABS5TXL8_9CELL</name>
<dbReference type="RefSeq" id="WP_214348220.1">
    <property type="nucleotide sequence ID" value="NZ_JAHBOH010000001.1"/>
</dbReference>
<dbReference type="Proteomes" id="UP000722125">
    <property type="component" value="Unassembled WGS sequence"/>
</dbReference>
<proteinExistence type="predicted"/>
<reference evidence="1 2" key="1">
    <citation type="submission" date="2021-05" db="EMBL/GenBank/DDBJ databases">
        <title>Description of Cellulomonas sp. DKR-3 sp. nov.</title>
        <authorList>
            <person name="Dahal R.H."/>
            <person name="Chaudhary D.K."/>
        </authorList>
    </citation>
    <scope>NUCLEOTIDE SEQUENCE [LARGE SCALE GENOMIC DNA]</scope>
    <source>
        <strain evidence="1 2">DKR-3</strain>
    </source>
</reference>
<organism evidence="1 2">
    <name type="scientific">Cellulomonas fulva</name>
    <dbReference type="NCBI Taxonomy" id="2835530"/>
    <lineage>
        <taxon>Bacteria</taxon>
        <taxon>Bacillati</taxon>
        <taxon>Actinomycetota</taxon>
        <taxon>Actinomycetes</taxon>
        <taxon>Micrococcales</taxon>
        <taxon>Cellulomonadaceae</taxon>
        <taxon>Cellulomonas</taxon>
    </lineage>
</organism>
<evidence type="ECO:0000313" key="1">
    <source>
        <dbReference type="EMBL" id="MBT0993899.1"/>
    </source>
</evidence>
<gene>
    <name evidence="1" type="ORF">KIN34_06310</name>
</gene>
<evidence type="ECO:0000313" key="2">
    <source>
        <dbReference type="Proteomes" id="UP000722125"/>
    </source>
</evidence>
<keyword evidence="2" id="KW-1185">Reference proteome</keyword>
<protein>
    <submittedName>
        <fullName evidence="1">Uncharacterized protein</fullName>
    </submittedName>
</protein>